<keyword evidence="1" id="KW-0012">Acyltransferase</keyword>
<proteinExistence type="predicted"/>
<organism evidence="1 2">
    <name type="scientific">Lepagella muris</name>
    <dbReference type="NCBI Taxonomy" id="3032870"/>
    <lineage>
        <taxon>Bacteria</taxon>
        <taxon>Pseudomonadati</taxon>
        <taxon>Bacteroidota</taxon>
        <taxon>Bacteroidia</taxon>
        <taxon>Bacteroidales</taxon>
        <taxon>Muribaculaceae</taxon>
        <taxon>Lepagella</taxon>
    </lineage>
</organism>
<keyword evidence="2" id="KW-1185">Reference proteome</keyword>
<dbReference type="Proteomes" id="UP000306319">
    <property type="component" value="Unassembled WGS sequence"/>
</dbReference>
<protein>
    <submittedName>
        <fullName evidence="1">Acyl-ACP--UDP-N-acetylglucosamine O-acyltransferase</fullName>
        <ecNumber evidence="1">2.3.1.129</ecNumber>
    </submittedName>
</protein>
<sequence length="265" mass="29032">MATISNLAFVHPGAKIDDDVTIDAFAYIDDDVVIGKGCHIHPHASVLAGARIGQNNEIFEGAIIAATPQDFRWKGQRSYVVIGNNNKIREQVIINRSIHAEGKTVIGNDSFIMAQSHIGHDSEIGNYCVLGNAVKIAGDVKIGNYSILSSHALVHEKCQVGEWVLVKGGCRVNGNVPPFVVMAHNPIEYFGVNAYVLKKGGKSPEIIDDIAKCYRHVFQTSTSLFNALRRIGEDVDQSPERDQIIDFIKGHDMKLAAIPYVDLED</sequence>
<evidence type="ECO:0000313" key="2">
    <source>
        <dbReference type="Proteomes" id="UP000306319"/>
    </source>
</evidence>
<accession>A0AC61RG64</accession>
<keyword evidence="1" id="KW-0808">Transferase</keyword>
<dbReference type="EMBL" id="SRYB01000005">
    <property type="protein sequence ID" value="TGY79816.1"/>
    <property type="molecule type" value="Genomic_DNA"/>
</dbReference>
<comment type="caution">
    <text evidence="1">The sequence shown here is derived from an EMBL/GenBank/DDBJ whole genome shotgun (WGS) entry which is preliminary data.</text>
</comment>
<reference evidence="1" key="1">
    <citation type="submission" date="2019-04" db="EMBL/GenBank/DDBJ databases">
        <title>Microbes associate with the intestines of laboratory mice.</title>
        <authorList>
            <person name="Navarre W."/>
            <person name="Wong E."/>
            <person name="Huang K."/>
            <person name="Tropini C."/>
            <person name="Ng K."/>
            <person name="Yu B."/>
        </authorList>
    </citation>
    <scope>NUCLEOTIDE SEQUENCE</scope>
    <source>
        <strain evidence="1">NM04_E33</strain>
    </source>
</reference>
<evidence type="ECO:0000313" key="1">
    <source>
        <dbReference type="EMBL" id="TGY79816.1"/>
    </source>
</evidence>
<name>A0AC61RG64_9BACT</name>
<gene>
    <name evidence="1" type="primary">lpxA</name>
    <name evidence="1" type="ORF">E5331_05420</name>
</gene>
<dbReference type="EC" id="2.3.1.129" evidence="1"/>